<feature type="transmembrane region" description="Helical" evidence="10">
    <location>
        <begin position="91"/>
        <end position="119"/>
    </location>
</feature>
<evidence type="ECO:0000313" key="12">
    <source>
        <dbReference type="EMBL" id="KAJ1158878.1"/>
    </source>
</evidence>
<keyword evidence="3 10" id="KW-0716">Sensory transduction</keyword>
<accession>A0AAV7S6J7</accession>
<evidence type="ECO:0000256" key="4">
    <source>
        <dbReference type="ARBA" id="ARBA00022692"/>
    </source>
</evidence>
<evidence type="ECO:0000313" key="13">
    <source>
        <dbReference type="Proteomes" id="UP001066276"/>
    </source>
</evidence>
<evidence type="ECO:0000256" key="10">
    <source>
        <dbReference type="RuleBase" id="RU363047"/>
    </source>
</evidence>
<dbReference type="FunFam" id="1.20.1070.10:FF:000001">
    <property type="entry name" value="Olfactory receptor"/>
    <property type="match status" value="1"/>
</dbReference>
<keyword evidence="9" id="KW-0297">G-protein coupled receptor</keyword>
<keyword evidence="13" id="KW-1185">Reference proteome</keyword>
<evidence type="ECO:0000256" key="9">
    <source>
        <dbReference type="RuleBase" id="RU000688"/>
    </source>
</evidence>
<feature type="transmembrane region" description="Helical" evidence="10">
    <location>
        <begin position="207"/>
        <end position="229"/>
    </location>
</feature>
<dbReference type="PRINTS" id="PR00237">
    <property type="entry name" value="GPCRRHODOPSN"/>
</dbReference>
<organism evidence="12 13">
    <name type="scientific">Pleurodeles waltl</name>
    <name type="common">Iberian ribbed newt</name>
    <dbReference type="NCBI Taxonomy" id="8319"/>
    <lineage>
        <taxon>Eukaryota</taxon>
        <taxon>Metazoa</taxon>
        <taxon>Chordata</taxon>
        <taxon>Craniata</taxon>
        <taxon>Vertebrata</taxon>
        <taxon>Euteleostomi</taxon>
        <taxon>Amphibia</taxon>
        <taxon>Batrachia</taxon>
        <taxon>Caudata</taxon>
        <taxon>Salamandroidea</taxon>
        <taxon>Salamandridae</taxon>
        <taxon>Pleurodelinae</taxon>
        <taxon>Pleurodeles</taxon>
    </lineage>
</organism>
<dbReference type="CDD" id="cd13954">
    <property type="entry name" value="7tmA_OR"/>
    <property type="match status" value="1"/>
</dbReference>
<feature type="transmembrane region" description="Helical" evidence="10">
    <location>
        <begin position="272"/>
        <end position="292"/>
    </location>
</feature>
<name>A0AAV7S6J7_PLEWA</name>
<keyword evidence="7 10" id="KW-0472">Membrane</keyword>
<dbReference type="PRINTS" id="PR00245">
    <property type="entry name" value="OLFACTORYR"/>
</dbReference>
<feature type="transmembrane region" description="Helical" evidence="10">
    <location>
        <begin position="60"/>
        <end position="79"/>
    </location>
</feature>
<proteinExistence type="inferred from homology"/>
<evidence type="ECO:0000256" key="3">
    <source>
        <dbReference type="ARBA" id="ARBA00022606"/>
    </source>
</evidence>
<evidence type="ECO:0000256" key="8">
    <source>
        <dbReference type="ARBA" id="ARBA00023224"/>
    </source>
</evidence>
<dbReference type="Pfam" id="PF13853">
    <property type="entry name" value="7tm_4"/>
    <property type="match status" value="1"/>
</dbReference>
<keyword evidence="4 9" id="KW-0812">Transmembrane</keyword>
<dbReference type="SUPFAM" id="SSF81321">
    <property type="entry name" value="Family A G protein-coupled receptor-like"/>
    <property type="match status" value="1"/>
</dbReference>
<dbReference type="Gene3D" id="1.20.1070.10">
    <property type="entry name" value="Rhodopsin 7-helix transmembrane proteins"/>
    <property type="match status" value="1"/>
</dbReference>
<keyword evidence="9" id="KW-0675">Receptor</keyword>
<dbReference type="PROSITE" id="PS00237">
    <property type="entry name" value="G_PROTEIN_RECEP_F1_1"/>
    <property type="match status" value="1"/>
</dbReference>
<dbReference type="InterPro" id="IPR000276">
    <property type="entry name" value="GPCR_Rhodpsn"/>
</dbReference>
<keyword evidence="8 9" id="KW-0807">Transducer</keyword>
<evidence type="ECO:0000256" key="6">
    <source>
        <dbReference type="ARBA" id="ARBA00022989"/>
    </source>
</evidence>
<keyword evidence="6 10" id="KW-1133">Transmembrane helix</keyword>
<evidence type="ECO:0000256" key="2">
    <source>
        <dbReference type="ARBA" id="ARBA00022475"/>
    </source>
</evidence>
<evidence type="ECO:0000259" key="11">
    <source>
        <dbReference type="PROSITE" id="PS50262"/>
    </source>
</evidence>
<sequence length="311" mass="34782">MEKANGSSETGFLLLGLSEDPTVQKYLFVIFLVAYLITLSGNIILIIACACDPHLRTPMYFFIVNLSFIDVCCSTTTVPNMLAQLIARKRISFYACAAQLCSFVFFGGTECFILAVMAFDRFVAISFALRYNAIMNKHVCIAMAAFSWVCSGLCAIMYVAITLQLPFCTQNVIKHFFCELIPLLTIACADITITQRVLMVTGSVFQLLMPLLVVLFSYFCIFVTIIGIPSSRGRYKAFSTCTSHLIVITVTIGPAVFMYLKPAYKNSEHQDKLFSVFYTVGSPAVNPIIYSLRNKDVKKALQKLPKKYRFI</sequence>
<feature type="transmembrane region" description="Helical" evidence="10">
    <location>
        <begin position="139"/>
        <end position="161"/>
    </location>
</feature>
<evidence type="ECO:0000256" key="1">
    <source>
        <dbReference type="ARBA" id="ARBA00004651"/>
    </source>
</evidence>
<feature type="domain" description="G-protein coupled receptors family 1 profile" evidence="11">
    <location>
        <begin position="41"/>
        <end position="290"/>
    </location>
</feature>
<dbReference type="AlphaFoldDB" id="A0AAV7S6J7"/>
<dbReference type="PANTHER" id="PTHR26453">
    <property type="entry name" value="OLFACTORY RECEPTOR"/>
    <property type="match status" value="1"/>
</dbReference>
<dbReference type="Proteomes" id="UP001066276">
    <property type="component" value="Chromosome 5"/>
</dbReference>
<evidence type="ECO:0000256" key="7">
    <source>
        <dbReference type="ARBA" id="ARBA00023136"/>
    </source>
</evidence>
<reference evidence="12" key="1">
    <citation type="journal article" date="2022" name="bioRxiv">
        <title>Sequencing and chromosome-scale assembly of the giantPleurodeles waltlgenome.</title>
        <authorList>
            <person name="Brown T."/>
            <person name="Elewa A."/>
            <person name="Iarovenko S."/>
            <person name="Subramanian E."/>
            <person name="Araus A.J."/>
            <person name="Petzold A."/>
            <person name="Susuki M."/>
            <person name="Suzuki K.-i.T."/>
            <person name="Hayashi T."/>
            <person name="Toyoda A."/>
            <person name="Oliveira C."/>
            <person name="Osipova E."/>
            <person name="Leigh N.D."/>
            <person name="Simon A."/>
            <person name="Yun M.H."/>
        </authorList>
    </citation>
    <scope>NUCLEOTIDE SEQUENCE</scope>
    <source>
        <strain evidence="12">20211129_DDA</strain>
        <tissue evidence="12">Liver</tissue>
    </source>
</reference>
<dbReference type="GO" id="GO:0004984">
    <property type="term" value="F:olfactory receptor activity"/>
    <property type="evidence" value="ECO:0007669"/>
    <property type="project" value="InterPro"/>
</dbReference>
<protein>
    <recommendedName>
        <fullName evidence="10">Olfactory receptor</fullName>
    </recommendedName>
</protein>
<dbReference type="InterPro" id="IPR000725">
    <property type="entry name" value="Olfact_rcpt"/>
</dbReference>
<dbReference type="PROSITE" id="PS50262">
    <property type="entry name" value="G_PROTEIN_RECEP_F1_2"/>
    <property type="match status" value="1"/>
</dbReference>
<dbReference type="InterPro" id="IPR017452">
    <property type="entry name" value="GPCR_Rhodpsn_7TM"/>
</dbReference>
<gene>
    <name evidence="12" type="ORF">NDU88_011551</name>
</gene>
<comment type="similarity">
    <text evidence="9">Belongs to the G-protein coupled receptor 1 family.</text>
</comment>
<evidence type="ECO:0000256" key="5">
    <source>
        <dbReference type="ARBA" id="ARBA00022725"/>
    </source>
</evidence>
<dbReference type="EMBL" id="JANPWB010000009">
    <property type="protein sequence ID" value="KAJ1158878.1"/>
    <property type="molecule type" value="Genomic_DNA"/>
</dbReference>
<feature type="transmembrane region" description="Helical" evidence="10">
    <location>
        <begin position="241"/>
        <end position="260"/>
    </location>
</feature>
<keyword evidence="2 10" id="KW-1003">Cell membrane</keyword>
<keyword evidence="5 10" id="KW-0552">Olfaction</keyword>
<dbReference type="GO" id="GO:0004930">
    <property type="term" value="F:G protein-coupled receptor activity"/>
    <property type="evidence" value="ECO:0007669"/>
    <property type="project" value="UniProtKB-KW"/>
</dbReference>
<comment type="caution">
    <text evidence="12">The sequence shown here is derived from an EMBL/GenBank/DDBJ whole genome shotgun (WGS) entry which is preliminary data.</text>
</comment>
<feature type="transmembrane region" description="Helical" evidence="10">
    <location>
        <begin position="26"/>
        <end position="48"/>
    </location>
</feature>
<dbReference type="GO" id="GO:0005886">
    <property type="term" value="C:plasma membrane"/>
    <property type="evidence" value="ECO:0007669"/>
    <property type="project" value="UniProtKB-SubCell"/>
</dbReference>
<comment type="subcellular location">
    <subcellularLocation>
        <location evidence="1 10">Cell membrane</location>
        <topology evidence="1 10">Multi-pass membrane protein</topology>
    </subcellularLocation>
</comment>